<feature type="region of interest" description="Disordered" evidence="1">
    <location>
        <begin position="162"/>
        <end position="238"/>
    </location>
</feature>
<evidence type="ECO:0000313" key="2">
    <source>
        <dbReference type="EMBL" id="KAJ8779114.1"/>
    </source>
</evidence>
<organism evidence="2 3">
    <name type="scientific">Eschrichtius robustus</name>
    <name type="common">California gray whale</name>
    <name type="synonym">Eschrichtius gibbosus</name>
    <dbReference type="NCBI Taxonomy" id="9764"/>
    <lineage>
        <taxon>Eukaryota</taxon>
        <taxon>Metazoa</taxon>
        <taxon>Chordata</taxon>
        <taxon>Craniata</taxon>
        <taxon>Vertebrata</taxon>
        <taxon>Euteleostomi</taxon>
        <taxon>Mammalia</taxon>
        <taxon>Eutheria</taxon>
        <taxon>Laurasiatheria</taxon>
        <taxon>Artiodactyla</taxon>
        <taxon>Whippomorpha</taxon>
        <taxon>Cetacea</taxon>
        <taxon>Mysticeti</taxon>
        <taxon>Eschrichtiidae</taxon>
        <taxon>Eschrichtius</taxon>
    </lineage>
</organism>
<name>A0AB34GHL2_ESCRO</name>
<evidence type="ECO:0000313" key="3">
    <source>
        <dbReference type="Proteomes" id="UP001159641"/>
    </source>
</evidence>
<feature type="compositionally biased region" description="Basic and acidic residues" evidence="1">
    <location>
        <begin position="164"/>
        <end position="186"/>
    </location>
</feature>
<keyword evidence="3" id="KW-1185">Reference proteome</keyword>
<evidence type="ECO:0000256" key="1">
    <source>
        <dbReference type="SAM" id="MobiDB-lite"/>
    </source>
</evidence>
<sequence>MRLECSEGCPTQLLPERLQLGLRQARATSCSGAAVCQEAARPGLTLLVLGGQADSAHSRAAAPSSRLLCALDGGGLIGFPRYHRHSQLTERTFPHTCWMAQIWGASMRGEKPKTGRGEAARLRCAPKFTPSIPGGPQRQGSQAAVARVALLVLGLRTRGSRGRSAAERCPKLGKQRAEPLDGEERAGAPGAWVPEGARGPLWTGSHAPGAAAASRSHGPARGQQVSLPRGRPGRGPKG</sequence>
<dbReference type="AlphaFoldDB" id="A0AB34GHL2"/>
<dbReference type="EMBL" id="JAIQCJ010002232">
    <property type="protein sequence ID" value="KAJ8779114.1"/>
    <property type="molecule type" value="Genomic_DNA"/>
</dbReference>
<gene>
    <name evidence="2" type="ORF">J1605_012965</name>
</gene>
<comment type="caution">
    <text evidence="2">The sequence shown here is derived from an EMBL/GenBank/DDBJ whole genome shotgun (WGS) entry which is preliminary data.</text>
</comment>
<dbReference type="Proteomes" id="UP001159641">
    <property type="component" value="Unassembled WGS sequence"/>
</dbReference>
<reference evidence="2 3" key="1">
    <citation type="submission" date="2022-11" db="EMBL/GenBank/DDBJ databases">
        <title>Whole genome sequence of Eschrichtius robustus ER-17-0199.</title>
        <authorList>
            <person name="Bruniche-Olsen A."/>
            <person name="Black A.N."/>
            <person name="Fields C.J."/>
            <person name="Walden K."/>
            <person name="Dewoody J.A."/>
        </authorList>
    </citation>
    <scope>NUCLEOTIDE SEQUENCE [LARGE SCALE GENOMIC DNA]</scope>
    <source>
        <strain evidence="2">ER-17-0199</strain>
        <tissue evidence="2">Blubber</tissue>
    </source>
</reference>
<accession>A0AB34GHL2</accession>
<protein>
    <submittedName>
        <fullName evidence="2">Uncharacterized protein</fullName>
    </submittedName>
</protein>
<proteinExistence type="predicted"/>